<dbReference type="EMBL" id="CP117255">
    <property type="protein sequence ID" value="WFR95714.1"/>
    <property type="molecule type" value="Genomic_DNA"/>
</dbReference>
<sequence>MNNANMPAQTNISLPHPIIVLGRDDHGKAHASYFAAPDGHLAKKAAALMGMLALRVDNDGVRAFLPRLPKGKLFDSGKAFVPFVKQDLYREIALHLPVAEQQQANRIRVVASDDTAAAGPQGQPVRPTALPEDFTKLKVGNLVLATDGPMDGWYEALVLEIKPDQTVRVRWRDYLDIPPFGRRVEQLALIHPSYIEK</sequence>
<dbReference type="AlphaFoldDB" id="A0AAF1K4Q4"/>
<dbReference type="KEGG" id="rtu:PR017_00755"/>
<proteinExistence type="predicted"/>
<reference evidence="2" key="2">
    <citation type="journal article" date="2023" name="MicrobiologyOpen">
        <title>Genomics of the tumorigenes clade of the family Rhizobiaceae and description of Rhizobium rhododendri sp. nov.</title>
        <authorList>
            <person name="Kuzmanovic N."/>
            <person name="diCenzo G.C."/>
            <person name="Bunk B."/>
            <person name="Sproeer C."/>
            <person name="Fruehling A."/>
            <person name="Neumann-Schaal M."/>
            <person name="Overmann J."/>
            <person name="Smalla K."/>
        </authorList>
    </citation>
    <scope>NUCLEOTIDE SEQUENCE [LARGE SCALE GENOMIC DNA]</scope>
    <source>
        <strain evidence="2">1078</strain>
    </source>
</reference>
<reference evidence="1 2" key="1">
    <citation type="journal article" date="2018" name="Sci. Rep.">
        <title>Rhizobium tumorigenes sp. nov., a novel plant tumorigenic bacterium isolated from cane gall tumors on thornless blackberry.</title>
        <authorList>
            <person name="Kuzmanovi N."/>
            <person name="Smalla K."/>
            <person name="Gronow S."/>
            <person name="PuBawska J."/>
        </authorList>
    </citation>
    <scope>NUCLEOTIDE SEQUENCE [LARGE SCALE GENOMIC DNA]</scope>
    <source>
        <strain evidence="1 2">1078</strain>
    </source>
</reference>
<name>A0AAF1K4Q4_9HYPH</name>
<protein>
    <submittedName>
        <fullName evidence="1">Uncharacterized protein</fullName>
    </submittedName>
</protein>
<evidence type="ECO:0000313" key="1">
    <source>
        <dbReference type="EMBL" id="WFR95714.1"/>
    </source>
</evidence>
<evidence type="ECO:0000313" key="2">
    <source>
        <dbReference type="Proteomes" id="UP000249499"/>
    </source>
</evidence>
<dbReference type="RefSeq" id="WP_240538832.1">
    <property type="nucleotide sequence ID" value="NZ_CP117255.1"/>
</dbReference>
<accession>A0AAF1K4Q4</accession>
<gene>
    <name evidence="1" type="ORF">PR017_00755</name>
</gene>
<organism evidence="1 2">
    <name type="scientific">Rhizobium tumorigenes</name>
    <dbReference type="NCBI Taxonomy" id="2041385"/>
    <lineage>
        <taxon>Bacteria</taxon>
        <taxon>Pseudomonadati</taxon>
        <taxon>Pseudomonadota</taxon>
        <taxon>Alphaproteobacteria</taxon>
        <taxon>Hyphomicrobiales</taxon>
        <taxon>Rhizobiaceae</taxon>
        <taxon>Rhizobium/Agrobacterium group</taxon>
        <taxon>Rhizobium</taxon>
    </lineage>
</organism>
<dbReference type="Proteomes" id="UP000249499">
    <property type="component" value="Chromosome"/>
</dbReference>
<keyword evidence="2" id="KW-1185">Reference proteome</keyword>